<accession>A0A9N9D1B9</accession>
<organism evidence="1 2">
    <name type="scientific">Paraglomus brasilianum</name>
    <dbReference type="NCBI Taxonomy" id="144538"/>
    <lineage>
        <taxon>Eukaryota</taxon>
        <taxon>Fungi</taxon>
        <taxon>Fungi incertae sedis</taxon>
        <taxon>Mucoromycota</taxon>
        <taxon>Glomeromycotina</taxon>
        <taxon>Glomeromycetes</taxon>
        <taxon>Paraglomerales</taxon>
        <taxon>Paraglomeraceae</taxon>
        <taxon>Paraglomus</taxon>
    </lineage>
</organism>
<evidence type="ECO:0000313" key="1">
    <source>
        <dbReference type="EMBL" id="CAG8618830.1"/>
    </source>
</evidence>
<dbReference type="EMBL" id="CAJVPI010001569">
    <property type="protein sequence ID" value="CAG8618830.1"/>
    <property type="molecule type" value="Genomic_DNA"/>
</dbReference>
<keyword evidence="2" id="KW-1185">Reference proteome</keyword>
<dbReference type="AlphaFoldDB" id="A0A9N9D1B9"/>
<sequence>MSVPTVYINPDEEIALCCGLMFYQPTGYHSNPRSLWKDLAREGFRFRFEKVRDRLINQNKWQKYAPSPKDTRTPRVSYGKISCPHRFKYSIPLTSKNSSKVAKAFTKIYDVPNIPLQCPQRVVVSFYVSARENNNDGHSKIQASSTCIFRYSS</sequence>
<gene>
    <name evidence="1" type="ORF">PBRASI_LOCUS8584</name>
</gene>
<dbReference type="Proteomes" id="UP000789739">
    <property type="component" value="Unassembled WGS sequence"/>
</dbReference>
<protein>
    <submittedName>
        <fullName evidence="1">7280_t:CDS:1</fullName>
    </submittedName>
</protein>
<proteinExistence type="predicted"/>
<evidence type="ECO:0000313" key="2">
    <source>
        <dbReference type="Proteomes" id="UP000789739"/>
    </source>
</evidence>
<name>A0A9N9D1B9_9GLOM</name>
<reference evidence="1" key="1">
    <citation type="submission" date="2021-06" db="EMBL/GenBank/DDBJ databases">
        <authorList>
            <person name="Kallberg Y."/>
            <person name="Tangrot J."/>
            <person name="Rosling A."/>
        </authorList>
    </citation>
    <scope>NUCLEOTIDE SEQUENCE</scope>
    <source>
        <strain evidence="1">BR232B</strain>
    </source>
</reference>
<comment type="caution">
    <text evidence="1">The sequence shown here is derived from an EMBL/GenBank/DDBJ whole genome shotgun (WGS) entry which is preliminary data.</text>
</comment>